<evidence type="ECO:0000313" key="2">
    <source>
        <dbReference type="Proteomes" id="UP000291078"/>
    </source>
</evidence>
<evidence type="ECO:0000313" key="1">
    <source>
        <dbReference type="EMBL" id="RZT36387.1"/>
    </source>
</evidence>
<dbReference type="EMBL" id="SGXM01000005">
    <property type="protein sequence ID" value="RZT36387.1"/>
    <property type="molecule type" value="Genomic_DNA"/>
</dbReference>
<sequence>MEARKGAGCPITAGDSCPAGLVGLAGLVDPAGLAACPYPAGAGLSAGPGCPSGRRPAGRLAGHPVRCRVGRIAVVPAAFGLVVPTAVLAVPTGYLAAVPLLSPEVRGEGCRTLDSAIGVPSDKVDQLPSVGHTGNRCVTCPYPVLQPMHGFHTTHAAVSAHRPGCATPHWARSLLRQGLRRQPAVSAAGLERDLRNSGAGGQLRHPAWRLIQYCGRATRARWLTLIHCDSNANKEISP</sequence>
<reference evidence="1 2" key="1">
    <citation type="journal article" date="2015" name="Stand. Genomic Sci.">
        <title>Genomic Encyclopedia of Bacterial and Archaeal Type Strains, Phase III: the genomes of soil and plant-associated and newly described type strains.</title>
        <authorList>
            <person name="Whitman W.B."/>
            <person name="Woyke T."/>
            <person name="Klenk H.P."/>
            <person name="Zhou Y."/>
            <person name="Lilburn T.G."/>
            <person name="Beck B.J."/>
            <person name="De Vos P."/>
            <person name="Vandamme P."/>
            <person name="Eisen J.A."/>
            <person name="Garrity G."/>
            <person name="Hugenholtz P."/>
            <person name="Kyrpides N.C."/>
        </authorList>
    </citation>
    <scope>NUCLEOTIDE SEQUENCE [LARGE SCALE GENOMIC DNA]</scope>
    <source>
        <strain evidence="1 2">ASC-9842</strain>
    </source>
</reference>
<comment type="caution">
    <text evidence="1">The sequence shown here is derived from an EMBL/GenBank/DDBJ whole genome shotgun (WGS) entry which is preliminary data.</text>
</comment>
<protein>
    <submittedName>
        <fullName evidence="1">Uncharacterized protein</fullName>
    </submittedName>
</protein>
<name>A0A4Q7RTD3_9BURK</name>
<gene>
    <name evidence="1" type="ORF">EV147_3706</name>
</gene>
<proteinExistence type="predicted"/>
<accession>A0A4Q7RTD3</accession>
<dbReference type="AlphaFoldDB" id="A0A4Q7RTD3"/>
<dbReference type="Proteomes" id="UP000291078">
    <property type="component" value="Unassembled WGS sequence"/>
</dbReference>
<keyword evidence="2" id="KW-1185">Reference proteome</keyword>
<organism evidence="1 2">
    <name type="scientific">Cupriavidus agavae</name>
    <dbReference type="NCBI Taxonomy" id="1001822"/>
    <lineage>
        <taxon>Bacteria</taxon>
        <taxon>Pseudomonadati</taxon>
        <taxon>Pseudomonadota</taxon>
        <taxon>Betaproteobacteria</taxon>
        <taxon>Burkholderiales</taxon>
        <taxon>Burkholderiaceae</taxon>
        <taxon>Cupriavidus</taxon>
    </lineage>
</organism>